<dbReference type="Proteomes" id="UP001597568">
    <property type="component" value="Unassembled WGS sequence"/>
</dbReference>
<sequence length="111" mass="12768">MTIEELQKQVIAFRDERNWKQFHNPKDVALSLSLEASELLENFQWKTSEDALAVNRDNITDELADVVIYALLFADEAQIDLAKAVQQKIKKNALKYPVEKAKGNKSKYTEL</sequence>
<keyword evidence="2" id="KW-1185">Reference proteome</keyword>
<dbReference type="CDD" id="cd11537">
    <property type="entry name" value="NTP-PPase_RS21-C6_like"/>
    <property type="match status" value="1"/>
</dbReference>
<comment type="caution">
    <text evidence="1">The sequence shown here is derived from an EMBL/GenBank/DDBJ whole genome shotgun (WGS) entry which is preliminary data.</text>
</comment>
<dbReference type="PANTHER" id="PTHR46523:SF1">
    <property type="entry name" value="DCTP PYROPHOSPHATASE 1"/>
    <property type="match status" value="1"/>
</dbReference>
<dbReference type="EMBL" id="JBHUOR010000037">
    <property type="protein sequence ID" value="MFD2868206.1"/>
    <property type="molecule type" value="Genomic_DNA"/>
</dbReference>
<dbReference type="SUPFAM" id="SSF101386">
    <property type="entry name" value="all-alpha NTP pyrophosphatases"/>
    <property type="match status" value="1"/>
</dbReference>
<name>A0ABW5XYY7_9BACL</name>
<dbReference type="RefSeq" id="WP_380147321.1">
    <property type="nucleotide sequence ID" value="NZ_JBHUOR010000037.1"/>
</dbReference>
<proteinExistence type="predicted"/>
<dbReference type="PIRSF" id="PIRSF029826">
    <property type="entry name" value="UCP029826_pph"/>
    <property type="match status" value="1"/>
</dbReference>
<dbReference type="Pfam" id="PF12643">
    <property type="entry name" value="MazG-like"/>
    <property type="match status" value="1"/>
</dbReference>
<dbReference type="InterPro" id="IPR052555">
    <property type="entry name" value="dCTP_Pyrophosphatase"/>
</dbReference>
<evidence type="ECO:0000313" key="2">
    <source>
        <dbReference type="Proteomes" id="UP001597568"/>
    </source>
</evidence>
<protein>
    <submittedName>
        <fullName evidence="1">Nucleotide pyrophosphohydrolase</fullName>
    </submittedName>
</protein>
<gene>
    <name evidence="1" type="ORF">ACFSY7_06825</name>
</gene>
<dbReference type="PANTHER" id="PTHR46523">
    <property type="entry name" value="DCTP PYROPHOSPHATASE 1"/>
    <property type="match status" value="1"/>
</dbReference>
<dbReference type="InterPro" id="IPR025984">
    <property type="entry name" value="DCTPP"/>
</dbReference>
<evidence type="ECO:0000313" key="1">
    <source>
        <dbReference type="EMBL" id="MFD2868206.1"/>
    </source>
</evidence>
<organism evidence="1 2">
    <name type="scientific">Kurthia populi</name>
    <dbReference type="NCBI Taxonomy" id="1562132"/>
    <lineage>
        <taxon>Bacteria</taxon>
        <taxon>Bacillati</taxon>
        <taxon>Bacillota</taxon>
        <taxon>Bacilli</taxon>
        <taxon>Bacillales</taxon>
        <taxon>Caryophanaceae</taxon>
        <taxon>Kurthia</taxon>
    </lineage>
</organism>
<accession>A0ABW5XYY7</accession>
<dbReference type="Gene3D" id="1.10.287.1080">
    <property type="entry name" value="MazG-like"/>
    <property type="match status" value="1"/>
</dbReference>
<reference evidence="2" key="1">
    <citation type="journal article" date="2019" name="Int. J. Syst. Evol. Microbiol.">
        <title>The Global Catalogue of Microorganisms (GCM) 10K type strain sequencing project: providing services to taxonomists for standard genome sequencing and annotation.</title>
        <authorList>
            <consortium name="The Broad Institute Genomics Platform"/>
            <consortium name="The Broad Institute Genome Sequencing Center for Infectious Disease"/>
            <person name="Wu L."/>
            <person name="Ma J."/>
        </authorList>
    </citation>
    <scope>NUCLEOTIDE SEQUENCE [LARGE SCALE GENOMIC DNA]</scope>
    <source>
        <strain evidence="2">KCTC 33522</strain>
    </source>
</reference>